<feature type="region of interest" description="Disordered" evidence="1">
    <location>
        <begin position="52"/>
        <end position="215"/>
    </location>
</feature>
<dbReference type="EMBL" id="JARKIB010000518">
    <property type="protein sequence ID" value="KAJ7702134.1"/>
    <property type="molecule type" value="Genomic_DNA"/>
</dbReference>
<reference evidence="2" key="1">
    <citation type="submission" date="2023-03" db="EMBL/GenBank/DDBJ databases">
        <title>Massive genome expansion in bonnet fungi (Mycena s.s.) driven by repeated elements and novel gene families across ecological guilds.</title>
        <authorList>
            <consortium name="Lawrence Berkeley National Laboratory"/>
            <person name="Harder C.B."/>
            <person name="Miyauchi S."/>
            <person name="Viragh M."/>
            <person name="Kuo A."/>
            <person name="Thoen E."/>
            <person name="Andreopoulos B."/>
            <person name="Lu D."/>
            <person name="Skrede I."/>
            <person name="Drula E."/>
            <person name="Henrissat B."/>
            <person name="Morin E."/>
            <person name="Kohler A."/>
            <person name="Barry K."/>
            <person name="LaButti K."/>
            <person name="Morin E."/>
            <person name="Salamov A."/>
            <person name="Lipzen A."/>
            <person name="Mereny Z."/>
            <person name="Hegedus B."/>
            <person name="Baldrian P."/>
            <person name="Stursova M."/>
            <person name="Weitz H."/>
            <person name="Taylor A."/>
            <person name="Grigoriev I.V."/>
            <person name="Nagy L.G."/>
            <person name="Martin F."/>
            <person name="Kauserud H."/>
        </authorList>
    </citation>
    <scope>NUCLEOTIDE SEQUENCE</scope>
    <source>
        <strain evidence="2">CBHHK182m</strain>
    </source>
</reference>
<accession>A0AAD7GMK1</accession>
<proteinExistence type="predicted"/>
<name>A0AAD7GMK1_9AGAR</name>
<feature type="compositionally biased region" description="Low complexity" evidence="1">
    <location>
        <begin position="78"/>
        <end position="88"/>
    </location>
</feature>
<feature type="compositionally biased region" description="Basic residues" evidence="1">
    <location>
        <begin position="114"/>
        <end position="127"/>
    </location>
</feature>
<feature type="compositionally biased region" description="Basic residues" evidence="1">
    <location>
        <begin position="195"/>
        <end position="215"/>
    </location>
</feature>
<evidence type="ECO:0000313" key="2">
    <source>
        <dbReference type="EMBL" id="KAJ7702134.1"/>
    </source>
</evidence>
<keyword evidence="3" id="KW-1185">Reference proteome</keyword>
<comment type="caution">
    <text evidence="2">The sequence shown here is derived from an EMBL/GenBank/DDBJ whole genome shotgun (WGS) entry which is preliminary data.</text>
</comment>
<dbReference type="AlphaFoldDB" id="A0AAD7GMK1"/>
<protein>
    <submittedName>
        <fullName evidence="2">Uncharacterized protein</fullName>
    </submittedName>
</protein>
<evidence type="ECO:0000313" key="3">
    <source>
        <dbReference type="Proteomes" id="UP001215598"/>
    </source>
</evidence>
<gene>
    <name evidence="2" type="ORF">B0H16DRAFT_1705204</name>
</gene>
<feature type="compositionally biased region" description="Basic and acidic residues" evidence="1">
    <location>
        <begin position="14"/>
        <end position="26"/>
    </location>
</feature>
<sequence length="215" mass="23561">MLAAPVQRGVASKTRKEASRKLKKADAPPTTNPARPCLLRRVTLAHEVGPAYPSLLAPNTNDGAEEGRLGPPQHKIRLSSTPPTTLRPPRARRKDIQDEPRTLMMTTATSVARRAARTPPRHRRACRKPSTNAPKPKPKKETPECVGPNAQHDSDSDSSLSHGGATREWEGATPTFVQGKGKGVTMPSSLTRLQNTKHHRAKAEANKKRRTARWP</sequence>
<dbReference type="Proteomes" id="UP001215598">
    <property type="component" value="Unassembled WGS sequence"/>
</dbReference>
<organism evidence="2 3">
    <name type="scientific">Mycena metata</name>
    <dbReference type="NCBI Taxonomy" id="1033252"/>
    <lineage>
        <taxon>Eukaryota</taxon>
        <taxon>Fungi</taxon>
        <taxon>Dikarya</taxon>
        <taxon>Basidiomycota</taxon>
        <taxon>Agaricomycotina</taxon>
        <taxon>Agaricomycetes</taxon>
        <taxon>Agaricomycetidae</taxon>
        <taxon>Agaricales</taxon>
        <taxon>Marasmiineae</taxon>
        <taxon>Mycenaceae</taxon>
        <taxon>Mycena</taxon>
    </lineage>
</organism>
<evidence type="ECO:0000256" key="1">
    <source>
        <dbReference type="SAM" id="MobiDB-lite"/>
    </source>
</evidence>
<feature type="region of interest" description="Disordered" evidence="1">
    <location>
        <begin position="1"/>
        <end position="37"/>
    </location>
</feature>